<evidence type="ECO:0000313" key="2">
    <source>
        <dbReference type="EnsemblPlants" id="Pp3c25_2789V3.1"/>
    </source>
</evidence>
<dbReference type="Proteomes" id="UP000006727">
    <property type="component" value="Chromosome 25"/>
</dbReference>
<evidence type="ECO:0000313" key="1">
    <source>
        <dbReference type="EMBL" id="PNR27364.1"/>
    </source>
</evidence>
<dbReference type="AlphaFoldDB" id="A0A2K1IDL5"/>
<organism evidence="1">
    <name type="scientific">Physcomitrium patens</name>
    <name type="common">Spreading-leaved earth moss</name>
    <name type="synonym">Physcomitrella patens</name>
    <dbReference type="NCBI Taxonomy" id="3218"/>
    <lineage>
        <taxon>Eukaryota</taxon>
        <taxon>Viridiplantae</taxon>
        <taxon>Streptophyta</taxon>
        <taxon>Embryophyta</taxon>
        <taxon>Bryophyta</taxon>
        <taxon>Bryophytina</taxon>
        <taxon>Bryopsida</taxon>
        <taxon>Funariidae</taxon>
        <taxon>Funariales</taxon>
        <taxon>Funariaceae</taxon>
        <taxon>Physcomitrium</taxon>
    </lineage>
</organism>
<dbReference type="EMBL" id="ABEU02000025">
    <property type="protein sequence ID" value="PNR27364.1"/>
    <property type="molecule type" value="Genomic_DNA"/>
</dbReference>
<reference evidence="1 3" key="2">
    <citation type="journal article" date="2018" name="Plant J.">
        <title>The Physcomitrella patens chromosome-scale assembly reveals moss genome structure and evolution.</title>
        <authorList>
            <person name="Lang D."/>
            <person name="Ullrich K.K."/>
            <person name="Murat F."/>
            <person name="Fuchs J."/>
            <person name="Jenkins J."/>
            <person name="Haas F.B."/>
            <person name="Piednoel M."/>
            <person name="Gundlach H."/>
            <person name="Van Bel M."/>
            <person name="Meyberg R."/>
            <person name="Vives C."/>
            <person name="Morata J."/>
            <person name="Symeonidi A."/>
            <person name="Hiss M."/>
            <person name="Muchero W."/>
            <person name="Kamisugi Y."/>
            <person name="Saleh O."/>
            <person name="Blanc G."/>
            <person name="Decker E.L."/>
            <person name="van Gessel N."/>
            <person name="Grimwood J."/>
            <person name="Hayes R.D."/>
            <person name="Graham S.W."/>
            <person name="Gunter L.E."/>
            <person name="McDaniel S.F."/>
            <person name="Hoernstein S.N.W."/>
            <person name="Larsson A."/>
            <person name="Li F.W."/>
            <person name="Perroud P.F."/>
            <person name="Phillips J."/>
            <person name="Ranjan P."/>
            <person name="Rokshar D.S."/>
            <person name="Rothfels C.J."/>
            <person name="Schneider L."/>
            <person name="Shu S."/>
            <person name="Stevenson D.W."/>
            <person name="Thummler F."/>
            <person name="Tillich M."/>
            <person name="Villarreal Aguilar J.C."/>
            <person name="Widiez T."/>
            <person name="Wong G.K."/>
            <person name="Wymore A."/>
            <person name="Zhang Y."/>
            <person name="Zimmer A.D."/>
            <person name="Quatrano R.S."/>
            <person name="Mayer K.F.X."/>
            <person name="Goodstein D."/>
            <person name="Casacuberta J.M."/>
            <person name="Vandepoele K."/>
            <person name="Reski R."/>
            <person name="Cuming A.C."/>
            <person name="Tuskan G.A."/>
            <person name="Maumus F."/>
            <person name="Salse J."/>
            <person name="Schmutz J."/>
            <person name="Rensing S.A."/>
        </authorList>
    </citation>
    <scope>NUCLEOTIDE SEQUENCE [LARGE SCALE GENOMIC DNA]</scope>
    <source>
        <strain evidence="2 3">cv. Gransden 2004</strain>
    </source>
</reference>
<proteinExistence type="predicted"/>
<dbReference type="Gramene" id="Pp3c25_2789V3.1">
    <property type="protein sequence ID" value="Pp3c25_2789V3.1"/>
    <property type="gene ID" value="Pp3c25_2789"/>
</dbReference>
<reference evidence="2" key="3">
    <citation type="submission" date="2020-12" db="UniProtKB">
        <authorList>
            <consortium name="EnsemblPlants"/>
        </authorList>
    </citation>
    <scope>IDENTIFICATION</scope>
</reference>
<reference evidence="1 3" key="1">
    <citation type="journal article" date="2008" name="Science">
        <title>The Physcomitrella genome reveals evolutionary insights into the conquest of land by plants.</title>
        <authorList>
            <person name="Rensing S."/>
            <person name="Lang D."/>
            <person name="Zimmer A."/>
            <person name="Terry A."/>
            <person name="Salamov A."/>
            <person name="Shapiro H."/>
            <person name="Nishiyama T."/>
            <person name="Perroud P.-F."/>
            <person name="Lindquist E."/>
            <person name="Kamisugi Y."/>
            <person name="Tanahashi T."/>
            <person name="Sakakibara K."/>
            <person name="Fujita T."/>
            <person name="Oishi K."/>
            <person name="Shin-I T."/>
            <person name="Kuroki Y."/>
            <person name="Toyoda A."/>
            <person name="Suzuki Y."/>
            <person name="Hashimoto A."/>
            <person name="Yamaguchi K."/>
            <person name="Sugano A."/>
            <person name="Kohara Y."/>
            <person name="Fujiyama A."/>
            <person name="Anterola A."/>
            <person name="Aoki S."/>
            <person name="Ashton N."/>
            <person name="Barbazuk W.B."/>
            <person name="Barker E."/>
            <person name="Bennetzen J."/>
            <person name="Bezanilla M."/>
            <person name="Blankenship R."/>
            <person name="Cho S.H."/>
            <person name="Dutcher S."/>
            <person name="Estelle M."/>
            <person name="Fawcett J.A."/>
            <person name="Gundlach H."/>
            <person name="Hanada K."/>
            <person name="Heyl A."/>
            <person name="Hicks K.A."/>
            <person name="Hugh J."/>
            <person name="Lohr M."/>
            <person name="Mayer K."/>
            <person name="Melkozernov A."/>
            <person name="Murata T."/>
            <person name="Nelson D."/>
            <person name="Pils B."/>
            <person name="Prigge M."/>
            <person name="Reiss B."/>
            <person name="Renner T."/>
            <person name="Rombauts S."/>
            <person name="Rushton P."/>
            <person name="Sanderfoot A."/>
            <person name="Schween G."/>
            <person name="Shiu S.-H."/>
            <person name="Stueber K."/>
            <person name="Theodoulou F.L."/>
            <person name="Tu H."/>
            <person name="Van de Peer Y."/>
            <person name="Verrier P.J."/>
            <person name="Waters E."/>
            <person name="Wood A."/>
            <person name="Yang L."/>
            <person name="Cove D."/>
            <person name="Cuming A."/>
            <person name="Hasebe M."/>
            <person name="Lucas S."/>
            <person name="Mishler D.B."/>
            <person name="Reski R."/>
            <person name="Grigoriev I."/>
            <person name="Quatrano R.S."/>
            <person name="Boore J.L."/>
        </authorList>
    </citation>
    <scope>NUCLEOTIDE SEQUENCE [LARGE SCALE GENOMIC DNA]</scope>
    <source>
        <strain evidence="2 3">cv. Gransden 2004</strain>
    </source>
</reference>
<sequence>MLVFTRRISEFRIVCLTKSVRMMKTTVKAAYVMTAVMSLGLRPNKASLETKASRKMTGKLTSVMHAPLQGHAPPRRISHHTVCTKFPSSHVPMIGSICPAFMLDLLSRGFLRGLLHESFMIF</sequence>
<keyword evidence="3" id="KW-1185">Reference proteome</keyword>
<accession>A0A2K1IDL5</accession>
<protein>
    <submittedName>
        <fullName evidence="1 2">Uncharacterized protein</fullName>
    </submittedName>
</protein>
<dbReference type="InParanoid" id="A0A2K1IDL5"/>
<gene>
    <name evidence="1" type="ORF">PHYPA_029516</name>
</gene>
<name>A0A2K1IDL5_PHYPA</name>
<evidence type="ECO:0000313" key="3">
    <source>
        <dbReference type="Proteomes" id="UP000006727"/>
    </source>
</evidence>
<dbReference type="EnsemblPlants" id="Pp3c25_2789V3.1">
    <property type="protein sequence ID" value="Pp3c25_2789V3.1"/>
    <property type="gene ID" value="Pp3c25_2789"/>
</dbReference>